<dbReference type="SUPFAM" id="SSF48295">
    <property type="entry name" value="TrpR-like"/>
    <property type="match status" value="1"/>
</dbReference>
<reference evidence="2" key="1">
    <citation type="journal article" date="2014" name="Int. J. Syst. Evol. Microbiol.">
        <title>Complete genome sequence of Corynebacterium casei LMG S-19264T (=DSM 44701T), isolated from a smear-ripened cheese.</title>
        <authorList>
            <consortium name="US DOE Joint Genome Institute (JGI-PGF)"/>
            <person name="Walter F."/>
            <person name="Albersmeier A."/>
            <person name="Kalinowski J."/>
            <person name="Ruckert C."/>
        </authorList>
    </citation>
    <scope>NUCLEOTIDE SEQUENCE</scope>
    <source>
        <strain evidence="2">CGMCC 1.15367</strain>
    </source>
</reference>
<feature type="domain" description="Chromosomal replication initiator DnaA C-terminal" evidence="1">
    <location>
        <begin position="18"/>
        <end position="87"/>
    </location>
</feature>
<dbReference type="InterPro" id="IPR010921">
    <property type="entry name" value="Trp_repressor/repl_initiator"/>
</dbReference>
<dbReference type="RefSeq" id="WP_188907152.1">
    <property type="nucleotide sequence ID" value="NZ_BMIQ01000001.1"/>
</dbReference>
<dbReference type="GO" id="GO:0005524">
    <property type="term" value="F:ATP binding"/>
    <property type="evidence" value="ECO:0007669"/>
    <property type="project" value="InterPro"/>
</dbReference>
<gene>
    <name evidence="2" type="ORF">GCM10011390_10850</name>
</gene>
<organism evidence="2 3">
    <name type="scientific">Aureimonas endophytica</name>
    <dbReference type="NCBI Taxonomy" id="2027858"/>
    <lineage>
        <taxon>Bacteria</taxon>
        <taxon>Pseudomonadati</taxon>
        <taxon>Pseudomonadota</taxon>
        <taxon>Alphaproteobacteria</taxon>
        <taxon>Hyphomicrobiales</taxon>
        <taxon>Aurantimonadaceae</taxon>
        <taxon>Aureimonas</taxon>
    </lineage>
</organism>
<comment type="caution">
    <text evidence="2">The sequence shown here is derived from an EMBL/GenBank/DDBJ whole genome shotgun (WGS) entry which is preliminary data.</text>
</comment>
<name>A0A917E1V5_9HYPH</name>
<protein>
    <recommendedName>
        <fullName evidence="1">Chromosomal replication initiator DnaA C-terminal domain-containing protein</fullName>
    </recommendedName>
</protein>
<dbReference type="EMBL" id="BMIQ01000001">
    <property type="protein sequence ID" value="GGD93961.1"/>
    <property type="molecule type" value="Genomic_DNA"/>
</dbReference>
<dbReference type="GO" id="GO:0043565">
    <property type="term" value="F:sequence-specific DNA binding"/>
    <property type="evidence" value="ECO:0007669"/>
    <property type="project" value="InterPro"/>
</dbReference>
<accession>A0A917E1V5</accession>
<dbReference type="AlphaFoldDB" id="A0A917E1V5"/>
<dbReference type="SMART" id="SM00760">
    <property type="entry name" value="Bac_DnaA_C"/>
    <property type="match status" value="1"/>
</dbReference>
<dbReference type="Pfam" id="PF08299">
    <property type="entry name" value="Bac_DnaA_C"/>
    <property type="match status" value="1"/>
</dbReference>
<evidence type="ECO:0000313" key="3">
    <source>
        <dbReference type="Proteomes" id="UP000644699"/>
    </source>
</evidence>
<dbReference type="Gene3D" id="1.10.1750.10">
    <property type="match status" value="1"/>
</dbReference>
<evidence type="ECO:0000313" key="2">
    <source>
        <dbReference type="EMBL" id="GGD93961.1"/>
    </source>
</evidence>
<dbReference type="InterPro" id="IPR013159">
    <property type="entry name" value="DnaA_C"/>
</dbReference>
<keyword evidence="3" id="KW-1185">Reference proteome</keyword>
<evidence type="ECO:0000259" key="1">
    <source>
        <dbReference type="SMART" id="SM00760"/>
    </source>
</evidence>
<proteinExistence type="predicted"/>
<sequence>MRDATPPLQNGFRRARLLCRLARQIASAFFDVPLVEIERPNRAAAASCEARHAAMYLANVVFQIPLVVIAQEFGRDRTSVGHAIRRVEDRRDDPPFDHCLERLEALAASCLTLLDETKPE</sequence>
<dbReference type="GO" id="GO:0006275">
    <property type="term" value="P:regulation of DNA replication"/>
    <property type="evidence" value="ECO:0007669"/>
    <property type="project" value="InterPro"/>
</dbReference>
<dbReference type="GO" id="GO:0006270">
    <property type="term" value="P:DNA replication initiation"/>
    <property type="evidence" value="ECO:0007669"/>
    <property type="project" value="InterPro"/>
</dbReference>
<reference evidence="2" key="2">
    <citation type="submission" date="2020-09" db="EMBL/GenBank/DDBJ databases">
        <authorList>
            <person name="Sun Q."/>
            <person name="Zhou Y."/>
        </authorList>
    </citation>
    <scope>NUCLEOTIDE SEQUENCE</scope>
    <source>
        <strain evidence="2">CGMCC 1.15367</strain>
    </source>
</reference>
<dbReference type="CDD" id="cd06571">
    <property type="entry name" value="Bac_DnaA_C"/>
    <property type="match status" value="1"/>
</dbReference>
<dbReference type="Proteomes" id="UP000644699">
    <property type="component" value="Unassembled WGS sequence"/>
</dbReference>